<dbReference type="AlphaFoldDB" id="A0A5N5UKI4"/>
<dbReference type="EMBL" id="QMDY01000003">
    <property type="protein sequence ID" value="KAB7518780.1"/>
    <property type="molecule type" value="Genomic_DNA"/>
</dbReference>
<evidence type="ECO:0000313" key="1">
    <source>
        <dbReference type="EMBL" id="KAB7518780.1"/>
    </source>
</evidence>
<comment type="caution">
    <text evidence="1">The sequence shown here is derived from an EMBL/GenBank/DDBJ whole genome shotgun (WGS) entry which is preliminary data.</text>
</comment>
<protein>
    <submittedName>
        <fullName evidence="1">Uncharacterized protein</fullName>
    </submittedName>
</protein>
<accession>A0A5N5UKI4</accession>
<gene>
    <name evidence="1" type="ORF">DP108_06325</name>
</gene>
<proteinExistence type="predicted"/>
<evidence type="ECO:0000313" key="2">
    <source>
        <dbReference type="Proteomes" id="UP000326207"/>
    </source>
</evidence>
<organism evidence="1 2">
    <name type="scientific">Halosegnis rubeus</name>
    <dbReference type="NCBI Taxonomy" id="2212850"/>
    <lineage>
        <taxon>Archaea</taxon>
        <taxon>Methanobacteriati</taxon>
        <taxon>Methanobacteriota</taxon>
        <taxon>Stenosarchaea group</taxon>
        <taxon>Halobacteria</taxon>
        <taxon>Halobacteriales</taxon>
        <taxon>Natronomonadaceae</taxon>
        <taxon>Halosegnis</taxon>
    </lineage>
</organism>
<reference evidence="1 2" key="1">
    <citation type="submission" date="2019-10" db="EMBL/GenBank/DDBJ databases">
        <title>Unraveling microbial dark matter from salterns through culturing: the case of the genus Halosegnis.</title>
        <authorList>
            <person name="Duran-Viseras A."/>
            <person name="Andrei A.-S."/>
            <person name="Vera-Gargallo B."/>
            <person name="Ghai R."/>
            <person name="Sanchez-Porro C."/>
            <person name="Ventosa A."/>
        </authorList>
    </citation>
    <scope>NUCLEOTIDE SEQUENCE [LARGE SCALE GENOMIC DNA]</scope>
    <source>
        <strain evidence="1 2">F19-13</strain>
    </source>
</reference>
<dbReference type="RefSeq" id="WP_152156160.1">
    <property type="nucleotide sequence ID" value="NZ_QMDY01000003.1"/>
</dbReference>
<sequence length="68" mass="8010">MTDTIEIEYTTATNNRHRVVFEPDSDGNWTRTEYRRMGCEWRPLGSETVSDLRVDDERAQPFAFRGPE</sequence>
<name>A0A5N5UKI4_9EURY</name>
<dbReference type="Proteomes" id="UP000326207">
    <property type="component" value="Unassembled WGS sequence"/>
</dbReference>